<dbReference type="InterPro" id="IPR005180">
    <property type="entry name" value="DUF302"/>
</dbReference>
<dbReference type="CDD" id="cd14797">
    <property type="entry name" value="DUF302"/>
    <property type="match status" value="1"/>
</dbReference>
<feature type="domain" description="DUF302" evidence="1">
    <location>
        <begin position="35"/>
        <end position="98"/>
    </location>
</feature>
<proteinExistence type="predicted"/>
<gene>
    <name evidence="2" type="ORF">SAMN06297382_1424</name>
</gene>
<organism evidence="2 3">
    <name type="scientific">Amphiplicatus metriothermophilus</name>
    <dbReference type="NCBI Taxonomy" id="1519374"/>
    <lineage>
        <taxon>Bacteria</taxon>
        <taxon>Pseudomonadati</taxon>
        <taxon>Pseudomonadota</taxon>
        <taxon>Alphaproteobacteria</taxon>
        <taxon>Parvularculales</taxon>
        <taxon>Parvularculaceae</taxon>
        <taxon>Amphiplicatus</taxon>
    </lineage>
</organism>
<dbReference type="InterPro" id="IPR016796">
    <property type="entry name" value="UCP021774"/>
</dbReference>
<evidence type="ECO:0000313" key="3">
    <source>
        <dbReference type="Proteomes" id="UP000198346"/>
    </source>
</evidence>
<dbReference type="OrthoDB" id="9791067at2"/>
<dbReference type="EMBL" id="FZQA01000002">
    <property type="protein sequence ID" value="SNT72384.1"/>
    <property type="molecule type" value="Genomic_DNA"/>
</dbReference>
<dbReference type="SUPFAM" id="SSF103247">
    <property type="entry name" value="TT1751-like"/>
    <property type="match status" value="1"/>
</dbReference>
<reference evidence="2 3" key="1">
    <citation type="submission" date="2017-07" db="EMBL/GenBank/DDBJ databases">
        <authorList>
            <person name="Sun Z.S."/>
            <person name="Albrecht U."/>
            <person name="Echele G."/>
            <person name="Lee C.C."/>
        </authorList>
    </citation>
    <scope>NUCLEOTIDE SEQUENCE [LARGE SCALE GENOMIC DNA]</scope>
    <source>
        <strain evidence="2 3">CGMCC 1.12710</strain>
    </source>
</reference>
<keyword evidence="3" id="KW-1185">Reference proteome</keyword>
<dbReference type="Pfam" id="PF03625">
    <property type="entry name" value="DUF302"/>
    <property type="match status" value="1"/>
</dbReference>
<dbReference type="PANTHER" id="PTHR38342:SF1">
    <property type="entry name" value="SLR5037 PROTEIN"/>
    <property type="match status" value="1"/>
</dbReference>
<evidence type="ECO:0000259" key="1">
    <source>
        <dbReference type="Pfam" id="PF03625"/>
    </source>
</evidence>
<protein>
    <submittedName>
        <fullName evidence="2">Uncharacterized conserved protein, DUF302 family</fullName>
    </submittedName>
</protein>
<evidence type="ECO:0000313" key="2">
    <source>
        <dbReference type="EMBL" id="SNT72384.1"/>
    </source>
</evidence>
<dbReference type="PANTHER" id="PTHR38342">
    <property type="entry name" value="SLR5037 PROTEIN"/>
    <property type="match status" value="1"/>
</dbReference>
<dbReference type="InterPro" id="IPR035923">
    <property type="entry name" value="TT1751-like_sf"/>
</dbReference>
<accession>A0A239PQ24</accession>
<dbReference type="PIRSF" id="PIRSF021774">
    <property type="entry name" value="UCP021774"/>
    <property type="match status" value="1"/>
</dbReference>
<dbReference type="Proteomes" id="UP000198346">
    <property type="component" value="Unassembled WGS sequence"/>
</dbReference>
<name>A0A239PQ24_9PROT</name>
<dbReference type="RefSeq" id="WP_089411878.1">
    <property type="nucleotide sequence ID" value="NZ_FZQA01000002.1"/>
</dbReference>
<dbReference type="AlphaFoldDB" id="A0A239PQ24"/>
<sequence length="128" mass="13981">MKYYIAKIVDAPFDEAKAKMIESLAAEGFGVLSEIDVSQTLKAKLNVEFPRYVILGACNPKLAHQALKAEERVGVMLPCNIVLRELQNDGVEIAAIDPTAAMAIIGNPSLEKIADQARERLRRVVGAF</sequence>
<dbReference type="Gene3D" id="3.30.310.70">
    <property type="entry name" value="TT1751-like domain"/>
    <property type="match status" value="1"/>
</dbReference>